<organism evidence="1 2">
    <name type="scientific">Oceanobacillus aidingensis</name>
    <dbReference type="NCBI Taxonomy" id="645964"/>
    <lineage>
        <taxon>Bacteria</taxon>
        <taxon>Bacillati</taxon>
        <taxon>Bacillota</taxon>
        <taxon>Bacilli</taxon>
        <taxon>Bacillales</taxon>
        <taxon>Bacillaceae</taxon>
        <taxon>Oceanobacillus</taxon>
    </lineage>
</organism>
<comment type="caution">
    <text evidence="1">The sequence shown here is derived from an EMBL/GenBank/DDBJ whole genome shotgun (WGS) entry which is preliminary data.</text>
</comment>
<keyword evidence="2" id="KW-1185">Reference proteome</keyword>
<dbReference type="RefSeq" id="WP_193062639.1">
    <property type="nucleotide sequence ID" value="NZ_JBHSFT010000012.1"/>
</dbReference>
<evidence type="ECO:0000313" key="1">
    <source>
        <dbReference type="EMBL" id="MFC4662390.1"/>
    </source>
</evidence>
<accession>A0ABV9JX73</accession>
<dbReference type="EMBL" id="JBHSFT010000012">
    <property type="protein sequence ID" value="MFC4662390.1"/>
    <property type="molecule type" value="Genomic_DNA"/>
</dbReference>
<proteinExistence type="predicted"/>
<evidence type="ECO:0000313" key="2">
    <source>
        <dbReference type="Proteomes" id="UP001595988"/>
    </source>
</evidence>
<dbReference type="Proteomes" id="UP001595988">
    <property type="component" value="Unassembled WGS sequence"/>
</dbReference>
<protein>
    <submittedName>
        <fullName evidence="1">Uncharacterized protein</fullName>
    </submittedName>
</protein>
<name>A0ABV9JX73_9BACI</name>
<sequence>METNYPPAPDERGVIEIDDFDEQEPLSAGSKETLFMKLMRASTIQ</sequence>
<gene>
    <name evidence="1" type="ORF">ACFO3P_09315</name>
</gene>
<reference evidence="2" key="1">
    <citation type="journal article" date="2019" name="Int. J. Syst. Evol. Microbiol.">
        <title>The Global Catalogue of Microorganisms (GCM) 10K type strain sequencing project: providing services to taxonomists for standard genome sequencing and annotation.</title>
        <authorList>
            <consortium name="The Broad Institute Genomics Platform"/>
            <consortium name="The Broad Institute Genome Sequencing Center for Infectious Disease"/>
            <person name="Wu L."/>
            <person name="Ma J."/>
        </authorList>
    </citation>
    <scope>NUCLEOTIDE SEQUENCE [LARGE SCALE GENOMIC DNA]</scope>
    <source>
        <strain evidence="2">CCUG 37257</strain>
    </source>
</reference>